<evidence type="ECO:0000313" key="2">
    <source>
        <dbReference type="Proteomes" id="UP001163603"/>
    </source>
</evidence>
<name>A0ACC0XNN0_9ROSI</name>
<gene>
    <name evidence="1" type="ORF">Pint_31413</name>
</gene>
<dbReference type="EMBL" id="CM047746">
    <property type="protein sequence ID" value="KAJ0020889.1"/>
    <property type="molecule type" value="Genomic_DNA"/>
</dbReference>
<accession>A0ACC0XNN0</accession>
<organism evidence="1 2">
    <name type="scientific">Pistacia integerrima</name>
    <dbReference type="NCBI Taxonomy" id="434235"/>
    <lineage>
        <taxon>Eukaryota</taxon>
        <taxon>Viridiplantae</taxon>
        <taxon>Streptophyta</taxon>
        <taxon>Embryophyta</taxon>
        <taxon>Tracheophyta</taxon>
        <taxon>Spermatophyta</taxon>
        <taxon>Magnoliopsida</taxon>
        <taxon>eudicotyledons</taxon>
        <taxon>Gunneridae</taxon>
        <taxon>Pentapetalae</taxon>
        <taxon>rosids</taxon>
        <taxon>malvids</taxon>
        <taxon>Sapindales</taxon>
        <taxon>Anacardiaceae</taxon>
        <taxon>Pistacia</taxon>
    </lineage>
</organism>
<protein>
    <submittedName>
        <fullName evidence="1">Uncharacterized protein</fullName>
    </submittedName>
</protein>
<reference evidence="2" key="1">
    <citation type="journal article" date="2023" name="G3 (Bethesda)">
        <title>Genome assembly and association tests identify interacting loci associated with vigor, precocity, and sex in interspecific pistachio rootstocks.</title>
        <authorList>
            <person name="Palmer W."/>
            <person name="Jacygrad E."/>
            <person name="Sagayaradj S."/>
            <person name="Cavanaugh K."/>
            <person name="Han R."/>
            <person name="Bertier L."/>
            <person name="Beede B."/>
            <person name="Kafkas S."/>
            <person name="Golino D."/>
            <person name="Preece J."/>
            <person name="Michelmore R."/>
        </authorList>
    </citation>
    <scope>NUCLEOTIDE SEQUENCE [LARGE SCALE GENOMIC DNA]</scope>
</reference>
<keyword evidence="2" id="KW-1185">Reference proteome</keyword>
<dbReference type="Proteomes" id="UP001163603">
    <property type="component" value="Chromosome 11"/>
</dbReference>
<sequence>MAKILHELQINEEESKTLWNSRLPSCSQRFLKNAR</sequence>
<evidence type="ECO:0000313" key="1">
    <source>
        <dbReference type="EMBL" id="KAJ0020889.1"/>
    </source>
</evidence>
<proteinExistence type="predicted"/>
<comment type="caution">
    <text evidence="1">The sequence shown here is derived from an EMBL/GenBank/DDBJ whole genome shotgun (WGS) entry which is preliminary data.</text>
</comment>